<proteinExistence type="predicted"/>
<feature type="compositionally biased region" description="Low complexity" evidence="1">
    <location>
        <begin position="162"/>
        <end position="171"/>
    </location>
</feature>
<reference evidence="2 3" key="1">
    <citation type="journal article" date="2020" name="Genomics">
        <title>Complete, high-quality genomes from long-read metagenomic sequencing of two wolf lichen thalli reveals enigmatic genome architecture.</title>
        <authorList>
            <person name="McKenzie S.K."/>
            <person name="Walston R.F."/>
            <person name="Allen J.L."/>
        </authorList>
    </citation>
    <scope>NUCLEOTIDE SEQUENCE [LARGE SCALE GENOMIC DNA]</scope>
    <source>
        <strain evidence="2">WasteWater1</strain>
    </source>
</reference>
<dbReference type="AlphaFoldDB" id="A0A8H6CDJ6"/>
<feature type="compositionally biased region" description="Acidic residues" evidence="1">
    <location>
        <begin position="141"/>
        <end position="150"/>
    </location>
</feature>
<dbReference type="RefSeq" id="XP_037150875.1">
    <property type="nucleotide sequence ID" value="XM_037293222.1"/>
</dbReference>
<feature type="compositionally biased region" description="Basic and acidic residues" evidence="1">
    <location>
        <begin position="241"/>
        <end position="252"/>
    </location>
</feature>
<accession>A0A8H6CDJ6</accession>
<evidence type="ECO:0000313" key="3">
    <source>
        <dbReference type="Proteomes" id="UP000593566"/>
    </source>
</evidence>
<dbReference type="EMBL" id="JACCJB010000014">
    <property type="protein sequence ID" value="KAF6221440.1"/>
    <property type="molecule type" value="Genomic_DNA"/>
</dbReference>
<sequence>MLLRGNYCGGKHNPKIHKSSVSQQYRRHPQLFNAANLAGNCDQAGAKGNSRGWDAEMLIRPERDSEESDTHDIGMEPKTVEEKTMDSAEWNRLEENEDEVVSTLEMLLGGPSINSPMRDSPVTMKKVIVTSSSKTMKSTDSEPEDSDEMDTATTTTDHDTDATASSDETNTIRNEGMLPVEDLYPKFTVEKYNKNPAGESDKTGAIKDYNMNPFRESDETSATGNHNMDLANEPVKTSTCADHEQKPAKEPNETSNTADLRTSTVESSNNKKVEYRPFNLLGCPDNVVHQILRCVLFSDEQIKPFWNVGALEVAAEKSGKENFTTVLVAFAGSKKLVDEATTILYGENVFKLQHAKVSLWWLKRIGSNISKIKRLAISVEEGVMDQFGTRSETLWYSIFLLLEAKHRLQCLKVSFADWGNGVDEGDGLDPDRDIYVWEPRYGILRTLLSFRGLELAFITPGPYVGECYADLLQDALIMSPGQSNEELTEFEQEVQEPKRTKYLF</sequence>
<dbReference type="Proteomes" id="UP000593566">
    <property type="component" value="Unassembled WGS sequence"/>
</dbReference>
<comment type="caution">
    <text evidence="2">The sequence shown here is derived from an EMBL/GenBank/DDBJ whole genome shotgun (WGS) entry which is preliminary data.</text>
</comment>
<gene>
    <name evidence="2" type="ORF">HO133_002296</name>
</gene>
<feature type="region of interest" description="Disordered" evidence="1">
    <location>
        <begin position="129"/>
        <end position="179"/>
    </location>
</feature>
<feature type="compositionally biased region" description="Low complexity" evidence="1">
    <location>
        <begin position="129"/>
        <end position="138"/>
    </location>
</feature>
<protein>
    <submittedName>
        <fullName evidence="2">Uncharacterized protein</fullName>
    </submittedName>
</protein>
<evidence type="ECO:0000256" key="1">
    <source>
        <dbReference type="SAM" id="MobiDB-lite"/>
    </source>
</evidence>
<evidence type="ECO:0000313" key="2">
    <source>
        <dbReference type="EMBL" id="KAF6221440.1"/>
    </source>
</evidence>
<feature type="compositionally biased region" description="Basic and acidic residues" evidence="1">
    <location>
        <begin position="192"/>
        <end position="205"/>
    </location>
</feature>
<dbReference type="GeneID" id="59330709"/>
<organism evidence="2 3">
    <name type="scientific">Letharia lupina</name>
    <dbReference type="NCBI Taxonomy" id="560253"/>
    <lineage>
        <taxon>Eukaryota</taxon>
        <taxon>Fungi</taxon>
        <taxon>Dikarya</taxon>
        <taxon>Ascomycota</taxon>
        <taxon>Pezizomycotina</taxon>
        <taxon>Lecanoromycetes</taxon>
        <taxon>OSLEUM clade</taxon>
        <taxon>Lecanoromycetidae</taxon>
        <taxon>Lecanorales</taxon>
        <taxon>Lecanorineae</taxon>
        <taxon>Parmeliaceae</taxon>
        <taxon>Letharia</taxon>
    </lineage>
</organism>
<feature type="compositionally biased region" description="Polar residues" evidence="1">
    <location>
        <begin position="253"/>
        <end position="268"/>
    </location>
</feature>
<keyword evidence="3" id="KW-1185">Reference proteome</keyword>
<feature type="region of interest" description="Disordered" evidence="1">
    <location>
        <begin position="192"/>
        <end position="268"/>
    </location>
</feature>
<name>A0A8H6CDJ6_9LECA</name>